<dbReference type="GO" id="GO:0005254">
    <property type="term" value="F:chloride channel activity"/>
    <property type="evidence" value="ECO:0007669"/>
    <property type="project" value="InterPro"/>
</dbReference>
<keyword evidence="3" id="KW-1185">Reference proteome</keyword>
<feature type="transmembrane region" description="Helical" evidence="1">
    <location>
        <begin position="106"/>
        <end position="129"/>
    </location>
</feature>
<dbReference type="EMBL" id="JAFCMP010000279">
    <property type="protein sequence ID" value="KAG5182000.1"/>
    <property type="molecule type" value="Genomic_DNA"/>
</dbReference>
<protein>
    <submittedName>
        <fullName evidence="2">Uncharacterized protein</fullName>
    </submittedName>
</protein>
<comment type="caution">
    <text evidence="2">The sequence shown here is derived from an EMBL/GenBank/DDBJ whole genome shotgun (WGS) entry which is preliminary data.</text>
</comment>
<organism evidence="2 3">
    <name type="scientific">Tribonema minus</name>
    <dbReference type="NCBI Taxonomy" id="303371"/>
    <lineage>
        <taxon>Eukaryota</taxon>
        <taxon>Sar</taxon>
        <taxon>Stramenopiles</taxon>
        <taxon>Ochrophyta</taxon>
        <taxon>PX clade</taxon>
        <taxon>Xanthophyceae</taxon>
        <taxon>Tribonematales</taxon>
        <taxon>Tribonemataceae</taxon>
        <taxon>Tribonema</taxon>
    </lineage>
</organism>
<evidence type="ECO:0000256" key="1">
    <source>
        <dbReference type="SAM" id="Phobius"/>
    </source>
</evidence>
<name>A0A835YYW7_9STRA</name>
<feature type="transmembrane region" description="Helical" evidence="1">
    <location>
        <begin position="76"/>
        <end position="94"/>
    </location>
</feature>
<dbReference type="Proteomes" id="UP000664859">
    <property type="component" value="Unassembled WGS sequence"/>
</dbReference>
<accession>A0A835YYW7</accession>
<evidence type="ECO:0000313" key="2">
    <source>
        <dbReference type="EMBL" id="KAG5182000.1"/>
    </source>
</evidence>
<keyword evidence="1" id="KW-1133">Transmembrane helix</keyword>
<dbReference type="AlphaFoldDB" id="A0A835YYW7"/>
<reference evidence="2" key="1">
    <citation type="submission" date="2021-02" db="EMBL/GenBank/DDBJ databases">
        <title>First Annotated Genome of the Yellow-green Alga Tribonema minus.</title>
        <authorList>
            <person name="Mahan K.M."/>
        </authorList>
    </citation>
    <scope>NUCLEOTIDE SEQUENCE</scope>
    <source>
        <strain evidence="2">UTEX B ZZ1240</strain>
    </source>
</reference>
<keyword evidence="1" id="KW-0472">Membrane</keyword>
<evidence type="ECO:0000313" key="3">
    <source>
        <dbReference type="Proteomes" id="UP000664859"/>
    </source>
</evidence>
<gene>
    <name evidence="2" type="ORF">JKP88DRAFT_221702</name>
</gene>
<keyword evidence="1" id="KW-0812">Transmembrane</keyword>
<proteinExistence type="predicted"/>
<sequence>MAPGPRSGYAILWALEDVAEFMARQEEDAHAGKRGGPSVPEHIGILLGESLLHTRLAFSKLTVERSVTVPHMYTHMLWWFMMTFLTTLGFYAGIGKEDKDDVMGQVWWVVGYIMVTLAFCGLFDVAMALKEPFGTDSSDIDPLVAVDRAVALHQGFLSAPSMPADKQPSSMAAYDMFHASKSPGSSTWQPARGPLHTATWVPQVSCELHEMLSCRLPHDDDPFAASGGSMA</sequence>